<evidence type="ECO:0000256" key="1">
    <source>
        <dbReference type="SAM" id="Phobius"/>
    </source>
</evidence>
<feature type="transmembrane region" description="Helical" evidence="1">
    <location>
        <begin position="282"/>
        <end position="299"/>
    </location>
</feature>
<keyword evidence="1" id="KW-1133">Transmembrane helix</keyword>
<evidence type="ECO:0000313" key="2">
    <source>
        <dbReference type="EMBL" id="CAI4011513.1"/>
    </source>
</evidence>
<comment type="caution">
    <text evidence="2">The sequence shown here is derived from an EMBL/GenBank/DDBJ whole genome shotgun (WGS) entry which is preliminary data.</text>
</comment>
<keyword evidence="1" id="KW-0472">Membrane</keyword>
<protein>
    <submittedName>
        <fullName evidence="2">Uncharacterized protein</fullName>
    </submittedName>
</protein>
<keyword evidence="4" id="KW-1185">Reference proteome</keyword>
<evidence type="ECO:0000313" key="3">
    <source>
        <dbReference type="EMBL" id="CAL1164888.1"/>
    </source>
</evidence>
<proteinExistence type="predicted"/>
<dbReference type="OrthoDB" id="410817at2759"/>
<reference evidence="3" key="2">
    <citation type="submission" date="2024-04" db="EMBL/GenBank/DDBJ databases">
        <authorList>
            <person name="Chen Y."/>
            <person name="Shah S."/>
            <person name="Dougan E. K."/>
            <person name="Thang M."/>
            <person name="Chan C."/>
        </authorList>
    </citation>
    <scope>NUCLEOTIDE SEQUENCE [LARGE SCALE GENOMIC DNA]</scope>
</reference>
<dbReference type="EMBL" id="CAMXCT030005124">
    <property type="protein sequence ID" value="CAL4798825.1"/>
    <property type="molecule type" value="Genomic_DNA"/>
</dbReference>
<organism evidence="2">
    <name type="scientific">Cladocopium goreaui</name>
    <dbReference type="NCBI Taxonomy" id="2562237"/>
    <lineage>
        <taxon>Eukaryota</taxon>
        <taxon>Sar</taxon>
        <taxon>Alveolata</taxon>
        <taxon>Dinophyceae</taxon>
        <taxon>Suessiales</taxon>
        <taxon>Symbiodiniaceae</taxon>
        <taxon>Cladocopium</taxon>
    </lineage>
</organism>
<dbReference type="Proteomes" id="UP001152797">
    <property type="component" value="Unassembled WGS sequence"/>
</dbReference>
<feature type="transmembrane region" description="Helical" evidence="1">
    <location>
        <begin position="133"/>
        <end position="150"/>
    </location>
</feature>
<reference evidence="2" key="1">
    <citation type="submission" date="2022-10" db="EMBL/GenBank/DDBJ databases">
        <authorList>
            <person name="Chen Y."/>
            <person name="Dougan E. K."/>
            <person name="Chan C."/>
            <person name="Rhodes N."/>
            <person name="Thang M."/>
        </authorList>
    </citation>
    <scope>NUCLEOTIDE SEQUENCE</scope>
</reference>
<accession>A0A9P1DJY0</accession>
<evidence type="ECO:0000313" key="4">
    <source>
        <dbReference type="Proteomes" id="UP001152797"/>
    </source>
</evidence>
<sequence>MSDTEMPLTGDSGELEEVQFDIPEDAYGASILAVVRDFSVISGGKDWKDETVQLKCIQVGFSFLLLTINLTLQLSLLFFIYTFVVTPAIHRVQHKYQEFHEVIFDIDGNFQEDAWDAYKGKEELCQIGMSSPFFYFTVVFLWVLLIIREFRTTERLARDLASMPTCSTSPEMCTEEEGEVKVVALTSCSKMLIFFGVIIPKMVICSTLMWLGCQWLTATNSFTDLVMNSIAMEFVTGIDEALYETLLPVGHRQQVADINFVLYKKKQPGSNRAKEFAAFKRSFFYLCLSLAFVWLYKMCGQTVLPPHLSDLKLACRALIEENSKNVCSAPIWTGAMGLEDCFPYGTS</sequence>
<name>A0A9P1DJY0_9DINO</name>
<feature type="transmembrane region" description="Helical" evidence="1">
    <location>
        <begin position="63"/>
        <end position="84"/>
    </location>
</feature>
<dbReference type="AlphaFoldDB" id="A0A9P1DJY0"/>
<feature type="transmembrane region" description="Helical" evidence="1">
    <location>
        <begin position="191"/>
        <end position="211"/>
    </location>
</feature>
<dbReference type="EMBL" id="CAMXCT010005124">
    <property type="protein sequence ID" value="CAI4011513.1"/>
    <property type="molecule type" value="Genomic_DNA"/>
</dbReference>
<keyword evidence="1" id="KW-0812">Transmembrane</keyword>
<gene>
    <name evidence="2" type="ORF">C1SCF055_LOCUS36670</name>
</gene>
<dbReference type="EMBL" id="CAMXCT020005124">
    <property type="protein sequence ID" value="CAL1164888.1"/>
    <property type="molecule type" value="Genomic_DNA"/>
</dbReference>